<feature type="transmembrane region" description="Helical" evidence="7">
    <location>
        <begin position="181"/>
        <end position="210"/>
    </location>
</feature>
<dbReference type="InterPro" id="IPR002656">
    <property type="entry name" value="Acyl_transf_3_dom"/>
</dbReference>
<dbReference type="AlphaFoldDB" id="A0A1Y4M1G3"/>
<comment type="subcellular location">
    <subcellularLocation>
        <location evidence="1">Cell membrane</location>
        <topology evidence="1">Multi-pass membrane protein</topology>
    </subcellularLocation>
</comment>
<accession>A0A1Y4M1G3</accession>
<comment type="similarity">
    <text evidence="2">Belongs to the acyltransferase 3 family.</text>
</comment>
<dbReference type="GO" id="GO:0005886">
    <property type="term" value="C:plasma membrane"/>
    <property type="evidence" value="ECO:0007669"/>
    <property type="project" value="UniProtKB-SubCell"/>
</dbReference>
<dbReference type="Pfam" id="PF01757">
    <property type="entry name" value="Acyl_transf_3"/>
    <property type="match status" value="1"/>
</dbReference>
<keyword evidence="10" id="KW-1185">Reference proteome</keyword>
<feature type="transmembrane region" description="Helical" evidence="7">
    <location>
        <begin position="308"/>
        <end position="327"/>
    </location>
</feature>
<evidence type="ECO:0000256" key="5">
    <source>
        <dbReference type="ARBA" id="ARBA00022989"/>
    </source>
</evidence>
<sequence>MKVKRKYAAIDIAKYVSALLVVCIHTYPFYEISETFNTFFMQTICRIAVPFFFTTSGFFFFRKYGDDSEENQKNLRKYLMRLLKIYLIWTVIYLPYTIWDQYQAGFSILGVFSYIRDFFLNGSYYHLWFLPALMLASVIVFYLYKEKGLVFTLKVSLGAYFVGYLINVYTPVWESILGINFFFAFFTKTLVTARDGIFFGPIFVSLGLLLAKTGRLPSRTSLGGFVISFLLVVVEVLIYNMTGILRDLTSMYLFLVPAVYFLVNWLLTIKMPYKPIYKVLRNDSLLIYTSHILFAKILLALMPNAHIVVYFLTIALAQAFASLVMYYKGRFPVLENLL</sequence>
<keyword evidence="3" id="KW-1003">Cell membrane</keyword>
<reference evidence="10" key="1">
    <citation type="submission" date="2017-04" db="EMBL/GenBank/DDBJ databases">
        <title>Function of individual gut microbiota members based on whole genome sequencing of pure cultures obtained from chicken caecum.</title>
        <authorList>
            <person name="Medvecky M."/>
            <person name="Cejkova D."/>
            <person name="Polansky O."/>
            <person name="Karasova D."/>
            <person name="Kubasova T."/>
            <person name="Cizek A."/>
            <person name="Rychlik I."/>
        </authorList>
    </citation>
    <scope>NUCLEOTIDE SEQUENCE [LARGE SCALE GENOMIC DNA]</scope>
    <source>
        <strain evidence="10">An178</strain>
    </source>
</reference>
<keyword evidence="6 7" id="KW-0472">Membrane</keyword>
<organism evidence="9 10">
    <name type="scientific">Faecalitalea cylindroides</name>
    <dbReference type="NCBI Taxonomy" id="39483"/>
    <lineage>
        <taxon>Bacteria</taxon>
        <taxon>Bacillati</taxon>
        <taxon>Bacillota</taxon>
        <taxon>Erysipelotrichia</taxon>
        <taxon>Erysipelotrichales</taxon>
        <taxon>Erysipelotrichaceae</taxon>
        <taxon>Faecalitalea</taxon>
    </lineage>
</organism>
<dbReference type="PANTHER" id="PTHR40074:SF2">
    <property type="entry name" value="O-ACETYLTRANSFERASE WECH"/>
    <property type="match status" value="1"/>
</dbReference>
<name>A0A1Y4M1G3_9FIRM</name>
<evidence type="ECO:0000313" key="10">
    <source>
        <dbReference type="Proteomes" id="UP000195447"/>
    </source>
</evidence>
<evidence type="ECO:0000256" key="3">
    <source>
        <dbReference type="ARBA" id="ARBA00022475"/>
    </source>
</evidence>
<evidence type="ECO:0000259" key="8">
    <source>
        <dbReference type="Pfam" id="PF01757"/>
    </source>
</evidence>
<evidence type="ECO:0000256" key="6">
    <source>
        <dbReference type="ARBA" id="ARBA00023136"/>
    </source>
</evidence>
<evidence type="ECO:0000313" key="9">
    <source>
        <dbReference type="EMBL" id="OUP61181.1"/>
    </source>
</evidence>
<feature type="transmembrane region" description="Helical" evidence="7">
    <location>
        <begin position="125"/>
        <end position="144"/>
    </location>
</feature>
<keyword evidence="5 7" id="KW-1133">Transmembrane helix</keyword>
<dbReference type="GO" id="GO:0016413">
    <property type="term" value="F:O-acetyltransferase activity"/>
    <property type="evidence" value="ECO:0007669"/>
    <property type="project" value="TreeGrafter"/>
</dbReference>
<dbReference type="GO" id="GO:0009246">
    <property type="term" value="P:enterobacterial common antigen biosynthetic process"/>
    <property type="evidence" value="ECO:0007669"/>
    <property type="project" value="TreeGrafter"/>
</dbReference>
<proteinExistence type="inferred from homology"/>
<dbReference type="PANTHER" id="PTHR40074">
    <property type="entry name" value="O-ACETYLTRANSFERASE WECH"/>
    <property type="match status" value="1"/>
</dbReference>
<gene>
    <name evidence="9" type="ORF">B5F14_03600</name>
</gene>
<feature type="transmembrane region" description="Helical" evidence="7">
    <location>
        <begin position="82"/>
        <end position="99"/>
    </location>
</feature>
<dbReference type="EMBL" id="NFKM01000005">
    <property type="protein sequence ID" value="OUP61181.1"/>
    <property type="molecule type" value="Genomic_DNA"/>
</dbReference>
<feature type="transmembrane region" description="Helical" evidence="7">
    <location>
        <begin position="36"/>
        <end position="61"/>
    </location>
</feature>
<evidence type="ECO:0000256" key="4">
    <source>
        <dbReference type="ARBA" id="ARBA00022692"/>
    </source>
</evidence>
<comment type="caution">
    <text evidence="9">The sequence shown here is derived from an EMBL/GenBank/DDBJ whole genome shotgun (WGS) entry which is preliminary data.</text>
</comment>
<dbReference type="RefSeq" id="WP_087158382.1">
    <property type="nucleotide sequence ID" value="NZ_NFKM01000005.1"/>
</dbReference>
<keyword evidence="4 7" id="KW-0812">Transmembrane</keyword>
<protein>
    <recommendedName>
        <fullName evidence="8">Acyltransferase 3 domain-containing protein</fullName>
    </recommendedName>
</protein>
<evidence type="ECO:0000256" key="7">
    <source>
        <dbReference type="SAM" id="Phobius"/>
    </source>
</evidence>
<feature type="transmembrane region" description="Helical" evidence="7">
    <location>
        <begin position="12"/>
        <end position="30"/>
    </location>
</feature>
<evidence type="ECO:0000256" key="1">
    <source>
        <dbReference type="ARBA" id="ARBA00004651"/>
    </source>
</evidence>
<dbReference type="Proteomes" id="UP000195447">
    <property type="component" value="Unassembled WGS sequence"/>
</dbReference>
<feature type="transmembrane region" description="Helical" evidence="7">
    <location>
        <begin position="285"/>
        <end position="302"/>
    </location>
</feature>
<feature type="transmembrane region" description="Helical" evidence="7">
    <location>
        <begin position="151"/>
        <end position="169"/>
    </location>
</feature>
<evidence type="ECO:0000256" key="2">
    <source>
        <dbReference type="ARBA" id="ARBA00007400"/>
    </source>
</evidence>
<feature type="transmembrane region" description="Helical" evidence="7">
    <location>
        <begin position="222"/>
        <end position="239"/>
    </location>
</feature>
<feature type="domain" description="Acyltransferase 3" evidence="8">
    <location>
        <begin position="8"/>
        <end position="321"/>
    </location>
</feature>
<feature type="transmembrane region" description="Helical" evidence="7">
    <location>
        <begin position="251"/>
        <end position="273"/>
    </location>
</feature>